<dbReference type="SUPFAM" id="SSF55729">
    <property type="entry name" value="Acyl-CoA N-acyltransferases (Nat)"/>
    <property type="match status" value="1"/>
</dbReference>
<protein>
    <recommendedName>
        <fullName evidence="4">Mycothiol acetyltransferase</fullName>
        <shortName evidence="4">MSH acetyltransferase</shortName>
        <ecNumber evidence="4">2.3.1.189</ecNumber>
    </recommendedName>
    <alternativeName>
        <fullName evidence="4">Mycothiol synthase</fullName>
    </alternativeName>
</protein>
<evidence type="ECO:0000313" key="6">
    <source>
        <dbReference type="EMBL" id="SOE48694.1"/>
    </source>
</evidence>
<evidence type="ECO:0000259" key="5">
    <source>
        <dbReference type="PROSITE" id="PS51186"/>
    </source>
</evidence>
<evidence type="ECO:0000256" key="3">
    <source>
        <dbReference type="ARBA" id="ARBA00023315"/>
    </source>
</evidence>
<dbReference type="GO" id="GO:0010125">
    <property type="term" value="P:mycothiol biosynthetic process"/>
    <property type="evidence" value="ECO:0007669"/>
    <property type="project" value="UniProtKB-UniRule"/>
</dbReference>
<dbReference type="AlphaFoldDB" id="A0A2C8YEH3"/>
<keyword evidence="7" id="KW-1185">Reference proteome</keyword>
<gene>
    <name evidence="4" type="primary">mshD</name>
    <name evidence="6" type="ORF">SAMN06296378_0272</name>
</gene>
<dbReference type="Proteomes" id="UP000219440">
    <property type="component" value="Unassembled WGS sequence"/>
</dbReference>
<feature type="binding site" evidence="4">
    <location>
        <begin position="255"/>
        <end position="260"/>
    </location>
    <ligand>
        <name>acetyl-CoA</name>
        <dbReference type="ChEBI" id="CHEBI:57288"/>
        <label>2</label>
    </ligand>
</feature>
<keyword evidence="3 4" id="KW-0012">Acyltransferase</keyword>
<reference evidence="6 7" key="1">
    <citation type="submission" date="2017-09" db="EMBL/GenBank/DDBJ databases">
        <authorList>
            <person name="Ehlers B."/>
            <person name="Leendertz F.H."/>
        </authorList>
    </citation>
    <scope>NUCLEOTIDE SEQUENCE [LARGE SCALE GENOMIC DNA]</scope>
    <source>
        <strain evidence="6 7">CGMCC 1.05381</strain>
    </source>
</reference>
<comment type="similarity">
    <text evidence="4">Belongs to the acetyltransferase family. MshD subfamily.</text>
</comment>
<feature type="binding site" evidence="4">
    <location>
        <begin position="74"/>
        <end position="79"/>
    </location>
    <ligand>
        <name>acetyl-CoA</name>
        <dbReference type="ChEBI" id="CHEBI:57288"/>
        <label>1</label>
    </ligand>
</feature>
<feature type="domain" description="N-acetyltransferase" evidence="5">
    <location>
        <begin position="134"/>
        <end position="282"/>
    </location>
</feature>
<dbReference type="PANTHER" id="PTHR43877">
    <property type="entry name" value="AMINOALKYLPHOSPHONATE N-ACETYLTRANSFERASE-RELATED-RELATED"/>
    <property type="match status" value="1"/>
</dbReference>
<dbReference type="EMBL" id="OCST01000001">
    <property type="protein sequence ID" value="SOE48694.1"/>
    <property type="molecule type" value="Genomic_DNA"/>
</dbReference>
<comment type="caution">
    <text evidence="4">Lacks conserved residue(s) required for the propagation of feature annotation.</text>
</comment>
<dbReference type="InterPro" id="IPR000182">
    <property type="entry name" value="GNAT_dom"/>
</dbReference>
<sequence length="282" mass="30429">MTMTMSDPLSPTRSNPALLGLIERARAADGSPPFSDGALVELSQGTATLQRLGDAAAIVTADSVEFVVDPDARRRGLGTRMLEHLTSHAPGQLLFWSHGDHPGARALAASHGLEPVRELLHLEAEVPAGVPADPGVSQIRLPEEADAWLELNARAFAGHPEQGRVTRADLDTTIAEPWFDAADFLVLRDGSSIIGFCWLKVEEGPPGRREGEFYVVGVDPGRQGERLGRRLVEAGLARLAGRGIRTAHLYVEGDNAPALRLYRGLGFTNRSVDIQYRSAPRL</sequence>
<feature type="binding site" evidence="4">
    <location>
        <position position="250"/>
    </location>
    <ligand>
        <name>1D-myo-inositol 2-(L-cysteinylamino)-2-deoxy-alpha-D-glucopyranoside</name>
        <dbReference type="ChEBI" id="CHEBI:58887"/>
    </ligand>
</feature>
<dbReference type="PROSITE" id="PS51186">
    <property type="entry name" value="GNAT"/>
    <property type="match status" value="2"/>
</dbReference>
<feature type="binding site" evidence="4">
    <location>
        <begin position="216"/>
        <end position="218"/>
    </location>
    <ligand>
        <name>acetyl-CoA</name>
        <dbReference type="ChEBI" id="CHEBI:57288"/>
        <label>2</label>
    </ligand>
</feature>
<feature type="binding site" evidence="4">
    <location>
        <position position="36"/>
    </location>
    <ligand>
        <name>1D-myo-inositol 2-(L-cysteinylamino)-2-deoxy-alpha-D-glucopyranoside</name>
        <dbReference type="ChEBI" id="CHEBI:58887"/>
    </ligand>
</feature>
<accession>A0A2C8YEH3</accession>
<feature type="domain" description="N-acetyltransferase" evidence="5">
    <location>
        <begin position="4"/>
        <end position="133"/>
    </location>
</feature>
<name>A0A2C8YEH3_9MICO</name>
<comment type="subunit">
    <text evidence="4">Monomer.</text>
</comment>
<organism evidence="6 7">
    <name type="scientific">Salinibacterium xinjiangense</name>
    <dbReference type="NCBI Taxonomy" id="386302"/>
    <lineage>
        <taxon>Bacteria</taxon>
        <taxon>Bacillati</taxon>
        <taxon>Actinomycetota</taxon>
        <taxon>Actinomycetes</taxon>
        <taxon>Micrococcales</taxon>
        <taxon>Microbacteriaceae</taxon>
        <taxon>Salinibacterium</taxon>
    </lineage>
</organism>
<evidence type="ECO:0000256" key="1">
    <source>
        <dbReference type="ARBA" id="ARBA00022679"/>
    </source>
</evidence>
<dbReference type="Gene3D" id="3.40.630.30">
    <property type="match status" value="1"/>
</dbReference>
<dbReference type="InterPro" id="IPR017813">
    <property type="entry name" value="Mycothiol_AcTrfase"/>
</dbReference>
<dbReference type="CDD" id="cd04301">
    <property type="entry name" value="NAT_SF"/>
    <property type="match status" value="2"/>
</dbReference>
<keyword evidence="2 4" id="KW-0677">Repeat</keyword>
<feature type="binding site" evidence="4">
    <location>
        <position position="212"/>
    </location>
    <ligand>
        <name>1D-myo-inositol 2-(L-cysteinylamino)-2-deoxy-alpha-D-glucopyranoside</name>
        <dbReference type="ChEBI" id="CHEBI:58887"/>
    </ligand>
</feature>
<evidence type="ECO:0000313" key="7">
    <source>
        <dbReference type="Proteomes" id="UP000219440"/>
    </source>
</evidence>
<dbReference type="InterPro" id="IPR050832">
    <property type="entry name" value="Bact_Acetyltransf"/>
</dbReference>
<dbReference type="HAMAP" id="MF_01698">
    <property type="entry name" value="MshD"/>
    <property type="match status" value="1"/>
</dbReference>
<keyword evidence="1 4" id="KW-0808">Transferase</keyword>
<comment type="catalytic activity">
    <reaction evidence="4">
        <text>1D-myo-inositol 2-(L-cysteinylamino)-2-deoxy-alpha-D-glucopyranoside + acetyl-CoA = mycothiol + CoA + H(+)</text>
        <dbReference type="Rhea" id="RHEA:26172"/>
        <dbReference type="ChEBI" id="CHEBI:15378"/>
        <dbReference type="ChEBI" id="CHEBI:16768"/>
        <dbReference type="ChEBI" id="CHEBI:57287"/>
        <dbReference type="ChEBI" id="CHEBI:57288"/>
        <dbReference type="ChEBI" id="CHEBI:58887"/>
        <dbReference type="EC" id="2.3.1.189"/>
    </reaction>
</comment>
<feature type="binding site" evidence="4">
    <location>
        <position position="161"/>
    </location>
    <ligand>
        <name>1D-myo-inositol 2-(L-cysteinylamino)-2-deoxy-alpha-D-glucopyranoside</name>
        <dbReference type="ChEBI" id="CHEBI:58887"/>
    </ligand>
</feature>
<dbReference type="EC" id="2.3.1.189" evidence="4"/>
<proteinExistence type="inferred from homology"/>
<dbReference type="NCBIfam" id="TIGR03448">
    <property type="entry name" value="mycothiol_MshD"/>
    <property type="match status" value="1"/>
</dbReference>
<dbReference type="GO" id="GO:0035447">
    <property type="term" value="F:mycothiol synthase activity"/>
    <property type="evidence" value="ECO:0007669"/>
    <property type="project" value="UniProtKB-UniRule"/>
</dbReference>
<comment type="function">
    <text evidence="4">Catalyzes the transfer of acetyl from acetyl-CoA to desacetylmycothiol (Cys-GlcN-Ins) to form mycothiol.</text>
</comment>
<feature type="binding site" evidence="4">
    <location>
        <position position="200"/>
    </location>
    <ligand>
        <name>1D-myo-inositol 2-(L-cysteinylamino)-2-deoxy-alpha-D-glucopyranoside</name>
        <dbReference type="ChEBI" id="CHEBI:58887"/>
    </ligand>
</feature>
<dbReference type="Pfam" id="PF00583">
    <property type="entry name" value="Acetyltransf_1"/>
    <property type="match status" value="2"/>
</dbReference>
<dbReference type="InterPro" id="IPR016181">
    <property type="entry name" value="Acyl_CoA_acyltransferase"/>
</dbReference>
<evidence type="ECO:0000256" key="4">
    <source>
        <dbReference type="HAMAP-Rule" id="MF_01698"/>
    </source>
</evidence>
<evidence type="ECO:0000256" key="2">
    <source>
        <dbReference type="ARBA" id="ARBA00022737"/>
    </source>
</evidence>